<dbReference type="PANTHER" id="PTHR31973">
    <property type="entry name" value="POLYPROTEIN, PUTATIVE-RELATED"/>
    <property type="match status" value="1"/>
</dbReference>
<evidence type="ECO:0000313" key="7">
    <source>
        <dbReference type="EMBL" id="KAD4179897.1"/>
    </source>
</evidence>
<dbReference type="InterPro" id="IPR006564">
    <property type="entry name" value="Znf_PMZ"/>
</dbReference>
<dbReference type="GO" id="GO:0008270">
    <property type="term" value="F:zinc ion binding"/>
    <property type="evidence" value="ECO:0007669"/>
    <property type="project" value="UniProtKB-KW"/>
</dbReference>
<evidence type="ECO:0000259" key="6">
    <source>
        <dbReference type="PROSITE" id="PS50966"/>
    </source>
</evidence>
<keyword evidence="1" id="KW-0479">Metal-binding</keyword>
<evidence type="ECO:0000313" key="8">
    <source>
        <dbReference type="Proteomes" id="UP000326396"/>
    </source>
</evidence>
<name>A0A5N6N0S5_9ASTR</name>
<keyword evidence="3" id="KW-0862">Zinc</keyword>
<feature type="region of interest" description="Disordered" evidence="5">
    <location>
        <begin position="119"/>
        <end position="162"/>
    </location>
</feature>
<dbReference type="SMART" id="SM00575">
    <property type="entry name" value="ZnF_PMZ"/>
    <property type="match status" value="1"/>
</dbReference>
<keyword evidence="2 4" id="KW-0863">Zinc-finger</keyword>
<proteinExistence type="predicted"/>
<evidence type="ECO:0000256" key="1">
    <source>
        <dbReference type="ARBA" id="ARBA00022723"/>
    </source>
</evidence>
<feature type="domain" description="SWIM-type" evidence="6">
    <location>
        <begin position="52"/>
        <end position="84"/>
    </location>
</feature>
<evidence type="ECO:0000256" key="3">
    <source>
        <dbReference type="ARBA" id="ARBA00022833"/>
    </source>
</evidence>
<protein>
    <recommendedName>
        <fullName evidence="6">SWIM-type domain-containing protein</fullName>
    </recommendedName>
</protein>
<comment type="caution">
    <text evidence="7">The sequence shown here is derived from an EMBL/GenBank/DDBJ whole genome shotgun (WGS) entry which is preliminary data.</text>
</comment>
<sequence length="162" mass="19035">MFSMAKKSKSFKHEVCPRIRKKLEDMKKLQRHYDVIPGSNNIFEVRSEKYAYAVKIEEQSCTYGSWQLSGIPCRHAVAVFGFVNKDPEAYVSNWFKKDMFKKAYKYGITPLKRSIHWPKTDDIKPLPPQEKRMPGRPTVKRKGDTFEKEKKNKKVGFGRKQT</sequence>
<evidence type="ECO:0000256" key="4">
    <source>
        <dbReference type="PROSITE-ProRule" id="PRU00325"/>
    </source>
</evidence>
<dbReference type="EMBL" id="SZYD01000014">
    <property type="protein sequence ID" value="KAD4179897.1"/>
    <property type="molecule type" value="Genomic_DNA"/>
</dbReference>
<keyword evidence="8" id="KW-1185">Reference proteome</keyword>
<dbReference type="AlphaFoldDB" id="A0A5N6N0S5"/>
<reference evidence="7 8" key="1">
    <citation type="submission" date="2019-05" db="EMBL/GenBank/DDBJ databases">
        <title>Mikania micrantha, genome provides insights into the molecular mechanism of rapid growth.</title>
        <authorList>
            <person name="Liu B."/>
        </authorList>
    </citation>
    <scope>NUCLEOTIDE SEQUENCE [LARGE SCALE GENOMIC DNA]</scope>
    <source>
        <strain evidence="7">NLD-2019</strain>
        <tissue evidence="7">Leaf</tissue>
    </source>
</reference>
<feature type="compositionally biased region" description="Basic residues" evidence="5">
    <location>
        <begin position="151"/>
        <end position="162"/>
    </location>
</feature>
<dbReference type="Pfam" id="PF04434">
    <property type="entry name" value="SWIM"/>
    <property type="match status" value="1"/>
</dbReference>
<dbReference type="OrthoDB" id="1939383at2759"/>
<dbReference type="Proteomes" id="UP000326396">
    <property type="component" value="Linkage Group LG4"/>
</dbReference>
<dbReference type="PANTHER" id="PTHR31973:SF197">
    <property type="entry name" value="SWIM-TYPE DOMAIN-CONTAINING PROTEIN"/>
    <property type="match status" value="1"/>
</dbReference>
<feature type="compositionally biased region" description="Basic and acidic residues" evidence="5">
    <location>
        <begin position="141"/>
        <end position="150"/>
    </location>
</feature>
<evidence type="ECO:0000256" key="2">
    <source>
        <dbReference type="ARBA" id="ARBA00022771"/>
    </source>
</evidence>
<accession>A0A5N6N0S5</accession>
<feature type="compositionally biased region" description="Basic and acidic residues" evidence="5">
    <location>
        <begin position="119"/>
        <end position="133"/>
    </location>
</feature>
<evidence type="ECO:0000256" key="5">
    <source>
        <dbReference type="SAM" id="MobiDB-lite"/>
    </source>
</evidence>
<organism evidence="7 8">
    <name type="scientific">Mikania micrantha</name>
    <name type="common">bitter vine</name>
    <dbReference type="NCBI Taxonomy" id="192012"/>
    <lineage>
        <taxon>Eukaryota</taxon>
        <taxon>Viridiplantae</taxon>
        <taxon>Streptophyta</taxon>
        <taxon>Embryophyta</taxon>
        <taxon>Tracheophyta</taxon>
        <taxon>Spermatophyta</taxon>
        <taxon>Magnoliopsida</taxon>
        <taxon>eudicotyledons</taxon>
        <taxon>Gunneridae</taxon>
        <taxon>Pentapetalae</taxon>
        <taxon>asterids</taxon>
        <taxon>campanulids</taxon>
        <taxon>Asterales</taxon>
        <taxon>Asteraceae</taxon>
        <taxon>Asteroideae</taxon>
        <taxon>Heliantheae alliance</taxon>
        <taxon>Eupatorieae</taxon>
        <taxon>Mikania</taxon>
    </lineage>
</organism>
<dbReference type="InterPro" id="IPR007527">
    <property type="entry name" value="Znf_SWIM"/>
</dbReference>
<gene>
    <name evidence="7" type="ORF">E3N88_28488</name>
</gene>
<dbReference type="PROSITE" id="PS50966">
    <property type="entry name" value="ZF_SWIM"/>
    <property type="match status" value="1"/>
</dbReference>